<dbReference type="InterPro" id="IPR035874">
    <property type="entry name" value="IDS"/>
</dbReference>
<dbReference type="Proteomes" id="UP000593765">
    <property type="component" value="Chromosome"/>
</dbReference>
<dbReference type="CDD" id="cd16030">
    <property type="entry name" value="iduronate-2-sulfatase"/>
    <property type="match status" value="1"/>
</dbReference>
<reference evidence="9 10" key="1">
    <citation type="submission" date="2020-10" db="EMBL/GenBank/DDBJ databases">
        <title>Wide distribution of Phycisphaera-like planctomycetes from WD2101 soil group in peatlands and genome analysis of the first cultivated representative.</title>
        <authorList>
            <person name="Dedysh S.N."/>
            <person name="Beletsky A.V."/>
            <person name="Ivanova A."/>
            <person name="Kulichevskaya I.S."/>
            <person name="Suzina N.E."/>
            <person name="Philippov D.A."/>
            <person name="Rakitin A.L."/>
            <person name="Mardanov A.V."/>
            <person name="Ravin N.V."/>
        </authorList>
    </citation>
    <scope>NUCLEOTIDE SEQUENCE [LARGE SCALE GENOMIC DNA]</scope>
    <source>
        <strain evidence="9 10">M1803</strain>
    </source>
</reference>
<dbReference type="AlphaFoldDB" id="A0A7M2WZC6"/>
<keyword evidence="10" id="KW-1185">Reference proteome</keyword>
<feature type="signal peptide" evidence="7">
    <location>
        <begin position="1"/>
        <end position="19"/>
    </location>
</feature>
<dbReference type="GO" id="GO:0004423">
    <property type="term" value="F:iduronate-2-sulfatase activity"/>
    <property type="evidence" value="ECO:0007669"/>
    <property type="project" value="InterPro"/>
</dbReference>
<evidence type="ECO:0000256" key="6">
    <source>
        <dbReference type="ARBA" id="ARBA00022837"/>
    </source>
</evidence>
<feature type="domain" description="Sulfatase N-terminal" evidence="8">
    <location>
        <begin position="27"/>
        <end position="383"/>
    </location>
</feature>
<comment type="similarity">
    <text evidence="2">Belongs to the sulfatase family.</text>
</comment>
<evidence type="ECO:0000256" key="1">
    <source>
        <dbReference type="ARBA" id="ARBA00001913"/>
    </source>
</evidence>
<gene>
    <name evidence="9" type="ORF">IPV69_05370</name>
</gene>
<evidence type="ECO:0000256" key="2">
    <source>
        <dbReference type="ARBA" id="ARBA00008779"/>
    </source>
</evidence>
<evidence type="ECO:0000256" key="3">
    <source>
        <dbReference type="ARBA" id="ARBA00022723"/>
    </source>
</evidence>
<dbReference type="InterPro" id="IPR017850">
    <property type="entry name" value="Alkaline_phosphatase_core_sf"/>
</dbReference>
<organism evidence="9 10">
    <name type="scientific">Humisphaera borealis</name>
    <dbReference type="NCBI Taxonomy" id="2807512"/>
    <lineage>
        <taxon>Bacteria</taxon>
        <taxon>Pseudomonadati</taxon>
        <taxon>Planctomycetota</taxon>
        <taxon>Phycisphaerae</taxon>
        <taxon>Tepidisphaerales</taxon>
        <taxon>Tepidisphaeraceae</taxon>
        <taxon>Humisphaera</taxon>
    </lineage>
</organism>
<dbReference type="PANTHER" id="PTHR45953:SF1">
    <property type="entry name" value="IDURONATE 2-SULFATASE"/>
    <property type="match status" value="1"/>
</dbReference>
<evidence type="ECO:0000259" key="8">
    <source>
        <dbReference type="Pfam" id="PF00884"/>
    </source>
</evidence>
<name>A0A7M2WZC6_9BACT</name>
<accession>A0A7M2WZC6</accession>
<keyword evidence="6" id="KW-0106">Calcium</keyword>
<feature type="chain" id="PRO_5034458085" evidence="7">
    <location>
        <begin position="20"/>
        <end position="486"/>
    </location>
</feature>
<dbReference type="Pfam" id="PF00884">
    <property type="entry name" value="Sulfatase"/>
    <property type="match status" value="1"/>
</dbReference>
<dbReference type="GO" id="GO:0005737">
    <property type="term" value="C:cytoplasm"/>
    <property type="evidence" value="ECO:0007669"/>
    <property type="project" value="TreeGrafter"/>
</dbReference>
<comment type="cofactor">
    <cofactor evidence="1">
        <name>Ca(2+)</name>
        <dbReference type="ChEBI" id="CHEBI:29108"/>
    </cofactor>
</comment>
<dbReference type="Gene3D" id="3.40.720.10">
    <property type="entry name" value="Alkaline Phosphatase, subunit A"/>
    <property type="match status" value="1"/>
</dbReference>
<evidence type="ECO:0000313" key="10">
    <source>
        <dbReference type="Proteomes" id="UP000593765"/>
    </source>
</evidence>
<proteinExistence type="inferred from homology"/>
<dbReference type="InterPro" id="IPR000917">
    <property type="entry name" value="Sulfatase_N"/>
</dbReference>
<protein>
    <submittedName>
        <fullName evidence="9">Sulfatase</fullName>
    </submittedName>
</protein>
<evidence type="ECO:0000256" key="7">
    <source>
        <dbReference type="SAM" id="SignalP"/>
    </source>
</evidence>
<sequence length="486" mass="53254">MYRFIPVIALLLIPSLLHAETPPAKKPNVLLIVSDDLGARLGCYGDPLMKSPNLDKLAARGVRFANAYCQFPLCNPSRASFLTGLRPDTLKVYENATQFRKNIPDAQSVGQTFQKAGYDVARVGKLYHYGVPAQIGTDGLDDEPTWNRRFNPAGRDVKEDKDKVLRTEYDPMEKKTIVKDKNELNQTGGTLSWLASEGSDGEHTDGKIADKAIELLAAAGDKPFFLAIGFFRPHTPYVAPKVPYFGFYPQDKVPVWVEPAGWRDTVPKIALNLKPDQEHMTEAQKREAVQAYYASTSFMDAQAGRVLDKLDELKLTDNTIVVFISDHGYQLGEHAQWQKMCLFELSARVPMIIAAPGGAKGAVSTRPVELVDLHATLADLAGVAAPKTDGTSLRPLVKDPAAAWDKPAITQVTRGGGAGRNNAKAESKRVMGYSVRTEQYRYTQWGASGAELYDHAADPAEMKNLAADPKYAAVVAKLKALLPPTN</sequence>
<dbReference type="KEGG" id="hbs:IPV69_05370"/>
<keyword evidence="3" id="KW-0479">Metal-binding</keyword>
<evidence type="ECO:0000313" key="9">
    <source>
        <dbReference type="EMBL" id="QOV90789.1"/>
    </source>
</evidence>
<dbReference type="EMBL" id="CP063458">
    <property type="protein sequence ID" value="QOV90789.1"/>
    <property type="molecule type" value="Genomic_DNA"/>
</dbReference>
<evidence type="ECO:0000256" key="5">
    <source>
        <dbReference type="ARBA" id="ARBA00022801"/>
    </source>
</evidence>
<dbReference type="PANTHER" id="PTHR45953">
    <property type="entry name" value="IDURONATE 2-SULFATASE"/>
    <property type="match status" value="1"/>
</dbReference>
<dbReference type="SUPFAM" id="SSF53649">
    <property type="entry name" value="Alkaline phosphatase-like"/>
    <property type="match status" value="1"/>
</dbReference>
<dbReference type="GO" id="GO:0046872">
    <property type="term" value="F:metal ion binding"/>
    <property type="evidence" value="ECO:0007669"/>
    <property type="project" value="UniProtKB-KW"/>
</dbReference>
<keyword evidence="4 7" id="KW-0732">Signal</keyword>
<evidence type="ECO:0000256" key="4">
    <source>
        <dbReference type="ARBA" id="ARBA00022729"/>
    </source>
</evidence>
<keyword evidence="5" id="KW-0378">Hydrolase</keyword>
<dbReference type="RefSeq" id="WP_206293892.1">
    <property type="nucleotide sequence ID" value="NZ_CP063458.1"/>
</dbReference>